<name>A0ABW3QHZ3_9PSEU</name>
<dbReference type="PANTHER" id="PTHR35811:SF1">
    <property type="entry name" value="HTH OST-TYPE DOMAIN-CONTAINING PROTEIN"/>
    <property type="match status" value="1"/>
</dbReference>
<dbReference type="Proteomes" id="UP001597168">
    <property type="component" value="Unassembled WGS sequence"/>
</dbReference>
<evidence type="ECO:0000313" key="2">
    <source>
        <dbReference type="EMBL" id="MFD1146051.1"/>
    </source>
</evidence>
<dbReference type="RefSeq" id="WP_380719405.1">
    <property type="nucleotide sequence ID" value="NZ_JBHTLK010000006.1"/>
</dbReference>
<dbReference type="InterPro" id="IPR021139">
    <property type="entry name" value="NYN"/>
</dbReference>
<dbReference type="PANTHER" id="PTHR35811">
    <property type="entry name" value="SLR1870 PROTEIN"/>
    <property type="match status" value="1"/>
</dbReference>
<reference evidence="3" key="1">
    <citation type="journal article" date="2019" name="Int. J. Syst. Evol. Microbiol.">
        <title>The Global Catalogue of Microorganisms (GCM) 10K type strain sequencing project: providing services to taxonomists for standard genome sequencing and annotation.</title>
        <authorList>
            <consortium name="The Broad Institute Genomics Platform"/>
            <consortium name="The Broad Institute Genome Sequencing Center for Infectious Disease"/>
            <person name="Wu L."/>
            <person name="Ma J."/>
        </authorList>
    </citation>
    <scope>NUCLEOTIDE SEQUENCE [LARGE SCALE GENOMIC DNA]</scope>
    <source>
        <strain evidence="3">CCUG 60214</strain>
    </source>
</reference>
<feature type="domain" description="NYN" evidence="1">
    <location>
        <begin position="9"/>
        <end position="140"/>
    </location>
</feature>
<protein>
    <submittedName>
        <fullName evidence="2">NYN domain-containing protein</fullName>
    </submittedName>
</protein>
<evidence type="ECO:0000313" key="3">
    <source>
        <dbReference type="Proteomes" id="UP001597168"/>
    </source>
</evidence>
<keyword evidence="3" id="KW-1185">Reference proteome</keyword>
<sequence length="488" mass="53961">MSPSDEGVLLIDWENLAGAILGRGKVVERSYIDDLWAFASRRCGDRLHHAHMAAAKFDGTISAAMREHMIEPETVRSTKEQADIVLTVLAMDYLHAGVGQFFLVTGDQDFIPLISRLRRDGRKVTVVYGDPGKLSGELRQILTTPGLESVDIAEVTVLRDRKTDTGCRSLLGLLELQRRGHILGGKEKGERTALLVQWAVIENDDESRYWSLIDALAEKVLRIDAAFPGKGGEWLSRSATRTYVKLTPEHLADIDAADHAIRRLSSRPRGLTMASMRTGPFRTDNGTLLDRVIDGLLAVGLVRREADGTFSIVGQPLQLGYLEHLWRVYAGLTAECYRRRTASVPFGQLEPLLGRRGIGQGADQRAAGRIKEAIAYAKATGVIDVVAVDGRRHAMAPDSALSRLFEQAYQALYAAFSDRLGQAVAEEDVFAGMEAKDEARAIPLFGYDLRDRQRLLRILAQSQLVVWRDRHVTIAKSGWGDAGLALRR</sequence>
<evidence type="ECO:0000259" key="1">
    <source>
        <dbReference type="Pfam" id="PF01936"/>
    </source>
</evidence>
<dbReference type="Pfam" id="PF01936">
    <property type="entry name" value="NYN"/>
    <property type="match status" value="1"/>
</dbReference>
<dbReference type="EMBL" id="JBHTLK010000006">
    <property type="protein sequence ID" value="MFD1146051.1"/>
    <property type="molecule type" value="Genomic_DNA"/>
</dbReference>
<accession>A0ABW3QHZ3</accession>
<dbReference type="Gene3D" id="3.40.50.1010">
    <property type="entry name" value="5'-nuclease"/>
    <property type="match status" value="1"/>
</dbReference>
<gene>
    <name evidence="2" type="ORF">ACFQ3T_02810</name>
</gene>
<organism evidence="2 3">
    <name type="scientific">Saccharothrix hoggarensis</name>
    <dbReference type="NCBI Taxonomy" id="913853"/>
    <lineage>
        <taxon>Bacteria</taxon>
        <taxon>Bacillati</taxon>
        <taxon>Actinomycetota</taxon>
        <taxon>Actinomycetes</taxon>
        <taxon>Pseudonocardiales</taxon>
        <taxon>Pseudonocardiaceae</taxon>
        <taxon>Saccharothrix</taxon>
    </lineage>
</organism>
<comment type="caution">
    <text evidence="2">The sequence shown here is derived from an EMBL/GenBank/DDBJ whole genome shotgun (WGS) entry which is preliminary data.</text>
</comment>
<proteinExistence type="predicted"/>